<sequence length="78" mass="8882">MALFKAKKQVQKNDRFTQLMFGKKAAPQKEKTDWKNLANNIDYGQLMDNVEILMNAYGKIKPGLSKINPLVSKLIKKG</sequence>
<organism evidence="1 2">
    <name type="scientific">Peribacillus glennii</name>
    <dbReference type="NCBI Taxonomy" id="2303991"/>
    <lineage>
        <taxon>Bacteria</taxon>
        <taxon>Bacillati</taxon>
        <taxon>Bacillota</taxon>
        <taxon>Bacilli</taxon>
        <taxon>Bacillales</taxon>
        <taxon>Bacillaceae</taxon>
        <taxon>Peribacillus</taxon>
    </lineage>
</organism>
<accession>A0A372LDK3</accession>
<dbReference type="AlphaFoldDB" id="A0A372LDK3"/>
<comment type="caution">
    <text evidence="1">The sequence shown here is derived from an EMBL/GenBank/DDBJ whole genome shotgun (WGS) entry which is preliminary data.</text>
</comment>
<dbReference type="Proteomes" id="UP000262939">
    <property type="component" value="Unassembled WGS sequence"/>
</dbReference>
<gene>
    <name evidence="1" type="ORF">D0466_09400</name>
</gene>
<dbReference type="OrthoDB" id="2886369at2"/>
<proteinExistence type="predicted"/>
<keyword evidence="2" id="KW-1185">Reference proteome</keyword>
<evidence type="ECO:0000313" key="2">
    <source>
        <dbReference type="Proteomes" id="UP000262939"/>
    </source>
</evidence>
<dbReference type="RefSeq" id="WP_117322317.1">
    <property type="nucleotide sequence ID" value="NZ_QVTD01000004.1"/>
</dbReference>
<evidence type="ECO:0000313" key="1">
    <source>
        <dbReference type="EMBL" id="RFU64134.1"/>
    </source>
</evidence>
<dbReference type="EMBL" id="QVTD01000004">
    <property type="protein sequence ID" value="RFU64134.1"/>
    <property type="molecule type" value="Genomic_DNA"/>
</dbReference>
<name>A0A372LDK3_9BACI</name>
<protein>
    <submittedName>
        <fullName evidence="1">Uncharacterized protein</fullName>
    </submittedName>
</protein>
<reference evidence="1 2" key="1">
    <citation type="submission" date="2018-08" db="EMBL/GenBank/DDBJ databases">
        <title>Bacillus chawlae sp. nov., Bacillus glennii sp. nov., and Bacillus saganii sp. nov. Isolated from the Vehicle Assembly Building at Kennedy Space Center where the Viking Spacecraft were Assembled.</title>
        <authorList>
            <person name="Seuylemezian A."/>
            <person name="Vaishampayan P."/>
        </authorList>
    </citation>
    <scope>NUCLEOTIDE SEQUENCE [LARGE SCALE GENOMIC DNA]</scope>
    <source>
        <strain evidence="1 2">V44-8</strain>
    </source>
</reference>